<protein>
    <submittedName>
        <fullName evidence="1">Uncharacterized protein</fullName>
    </submittedName>
</protein>
<dbReference type="PANTHER" id="PTHR47331:SF1">
    <property type="entry name" value="GAG-LIKE PROTEIN"/>
    <property type="match status" value="1"/>
</dbReference>
<proteinExistence type="predicted"/>
<organism evidence="1 2">
    <name type="scientific">Paramuricea clavata</name>
    <name type="common">Red gorgonian</name>
    <name type="synonym">Violescent sea-whip</name>
    <dbReference type="NCBI Taxonomy" id="317549"/>
    <lineage>
        <taxon>Eukaryota</taxon>
        <taxon>Metazoa</taxon>
        <taxon>Cnidaria</taxon>
        <taxon>Anthozoa</taxon>
        <taxon>Octocorallia</taxon>
        <taxon>Malacalcyonacea</taxon>
        <taxon>Plexauridae</taxon>
        <taxon>Paramuricea</taxon>
    </lineage>
</organism>
<dbReference type="Proteomes" id="UP001152795">
    <property type="component" value="Unassembled WGS sequence"/>
</dbReference>
<dbReference type="PANTHER" id="PTHR47331">
    <property type="entry name" value="PHD-TYPE DOMAIN-CONTAINING PROTEIN"/>
    <property type="match status" value="1"/>
</dbReference>
<comment type="caution">
    <text evidence="1">The sequence shown here is derived from an EMBL/GenBank/DDBJ whole genome shotgun (WGS) entry which is preliminary data.</text>
</comment>
<evidence type="ECO:0000313" key="2">
    <source>
        <dbReference type="Proteomes" id="UP001152795"/>
    </source>
</evidence>
<dbReference type="EMBL" id="CACRXK020001720">
    <property type="protein sequence ID" value="CAB3990750.1"/>
    <property type="molecule type" value="Genomic_DNA"/>
</dbReference>
<reference evidence="1" key="1">
    <citation type="submission" date="2020-04" db="EMBL/GenBank/DDBJ databases">
        <authorList>
            <person name="Alioto T."/>
            <person name="Alioto T."/>
            <person name="Gomez Garrido J."/>
        </authorList>
    </citation>
    <scope>NUCLEOTIDE SEQUENCE</scope>
    <source>
        <strain evidence="1">A484AB</strain>
    </source>
</reference>
<evidence type="ECO:0000313" key="1">
    <source>
        <dbReference type="EMBL" id="CAB3990750.1"/>
    </source>
</evidence>
<sequence length="257" mass="28619">MTQGKENHVLLHVIPVKVLTNDGNSVTTYGLLDNASRGTIVDAKLAEKLNVKGTKQSIAVTTVLGTQECEFESVSLLLQAAEAADSDPILEVSEGLVKELDMNERILPNEIDCQGYEHLADITMPEVELKRISIIIGEDVKEAHIVREVRVSETSECELYATRTALGWTVAGSVNTTNAGQKELSVNFLDTTNQMLNRQVEKFWEIETSGLRENDLRKAASVEDQIHGPMSQFKRYPTANWKSKGRKRLVRLASRRL</sequence>
<dbReference type="OrthoDB" id="5985308at2759"/>
<accession>A0A7D9DPS4</accession>
<name>A0A7D9DPS4_PARCT</name>
<gene>
    <name evidence="1" type="ORF">PACLA_8A073817</name>
</gene>
<dbReference type="AlphaFoldDB" id="A0A7D9DPS4"/>
<keyword evidence="2" id="KW-1185">Reference proteome</keyword>